<proteinExistence type="predicted"/>
<feature type="compositionally biased region" description="Low complexity" evidence="1">
    <location>
        <begin position="1"/>
        <end position="22"/>
    </location>
</feature>
<feature type="region of interest" description="Disordered" evidence="1">
    <location>
        <begin position="1"/>
        <end position="103"/>
    </location>
</feature>
<dbReference type="Proteomes" id="UP000308133">
    <property type="component" value="Unassembled WGS sequence"/>
</dbReference>
<feature type="compositionally biased region" description="Polar residues" evidence="1">
    <location>
        <begin position="23"/>
        <end position="51"/>
    </location>
</feature>
<organism evidence="2 3">
    <name type="scientific">Elsinoe australis</name>
    <dbReference type="NCBI Taxonomy" id="40998"/>
    <lineage>
        <taxon>Eukaryota</taxon>
        <taxon>Fungi</taxon>
        <taxon>Dikarya</taxon>
        <taxon>Ascomycota</taxon>
        <taxon>Pezizomycotina</taxon>
        <taxon>Dothideomycetes</taxon>
        <taxon>Dothideomycetidae</taxon>
        <taxon>Myriangiales</taxon>
        <taxon>Elsinoaceae</taxon>
        <taxon>Elsinoe</taxon>
    </lineage>
</organism>
<evidence type="ECO:0000313" key="3">
    <source>
        <dbReference type="Proteomes" id="UP000308133"/>
    </source>
</evidence>
<evidence type="ECO:0000256" key="1">
    <source>
        <dbReference type="SAM" id="MobiDB-lite"/>
    </source>
</evidence>
<comment type="caution">
    <text evidence="2">The sequence shown here is derived from an EMBL/GenBank/DDBJ whole genome shotgun (WGS) entry which is preliminary data.</text>
</comment>
<sequence>MSSNSNFSFSSSSSFSTSTTTNGQTSGTRYAEQTSSNPQGTTVHTASQNLGETPVVESKQYDAQGRELRSGGTSQPVIEDVTDNDKLYEERMEDEYAKREGGA</sequence>
<dbReference type="EMBL" id="PTQR01000119">
    <property type="protein sequence ID" value="TKX19174.1"/>
    <property type="molecule type" value="Genomic_DNA"/>
</dbReference>
<protein>
    <submittedName>
        <fullName evidence="2">Uncharacterized protein</fullName>
    </submittedName>
</protein>
<reference evidence="2 3" key="1">
    <citation type="submission" date="2018-02" db="EMBL/GenBank/DDBJ databases">
        <title>Draft genome sequences of Elsinoe sp., causing black scab on jojoba.</title>
        <authorList>
            <person name="Stodart B."/>
            <person name="Jeffress S."/>
            <person name="Ash G."/>
            <person name="Arun Chinnappa K."/>
        </authorList>
    </citation>
    <scope>NUCLEOTIDE SEQUENCE [LARGE SCALE GENOMIC DNA]</scope>
    <source>
        <strain evidence="2 3">Hillstone_2</strain>
    </source>
</reference>
<accession>A0A4U7AU73</accession>
<name>A0A4U7AU73_9PEZI</name>
<evidence type="ECO:0000313" key="2">
    <source>
        <dbReference type="EMBL" id="TKX19174.1"/>
    </source>
</evidence>
<feature type="compositionally biased region" description="Basic and acidic residues" evidence="1">
    <location>
        <begin position="83"/>
        <end position="103"/>
    </location>
</feature>
<dbReference type="AlphaFoldDB" id="A0A4U7AU73"/>
<gene>
    <name evidence="2" type="ORF">C1H76_8709</name>
</gene>